<evidence type="ECO:0000313" key="1">
    <source>
        <dbReference type="EMBL" id="KAF2001691.1"/>
    </source>
</evidence>
<sequence>MELQSQVSRMSAQTLAGSRRRSTGIVTFAPLACDILVKQRPRTSGERTLLKWGNVAGACLIGSCARCTAANVGVVFAGASGRGQDCGVPVSIPGVEPMGLRLAVFRQLPWCVPLRDPGRAALKAVTCRLAGGNRRYRDASDVCLRKTRCEKVTVASDRKG</sequence>
<accession>A0A6A5WNC5</accession>
<organism evidence="1 2">
    <name type="scientific">Amniculicola lignicola CBS 123094</name>
    <dbReference type="NCBI Taxonomy" id="1392246"/>
    <lineage>
        <taxon>Eukaryota</taxon>
        <taxon>Fungi</taxon>
        <taxon>Dikarya</taxon>
        <taxon>Ascomycota</taxon>
        <taxon>Pezizomycotina</taxon>
        <taxon>Dothideomycetes</taxon>
        <taxon>Pleosporomycetidae</taxon>
        <taxon>Pleosporales</taxon>
        <taxon>Amniculicolaceae</taxon>
        <taxon>Amniculicola</taxon>
    </lineage>
</organism>
<proteinExistence type="predicted"/>
<keyword evidence="2" id="KW-1185">Reference proteome</keyword>
<protein>
    <submittedName>
        <fullName evidence="1">Uncharacterized protein</fullName>
    </submittedName>
</protein>
<reference evidence="1" key="1">
    <citation type="journal article" date="2020" name="Stud. Mycol.">
        <title>101 Dothideomycetes genomes: a test case for predicting lifestyles and emergence of pathogens.</title>
        <authorList>
            <person name="Haridas S."/>
            <person name="Albert R."/>
            <person name="Binder M."/>
            <person name="Bloem J."/>
            <person name="Labutti K."/>
            <person name="Salamov A."/>
            <person name="Andreopoulos B."/>
            <person name="Baker S."/>
            <person name="Barry K."/>
            <person name="Bills G."/>
            <person name="Bluhm B."/>
            <person name="Cannon C."/>
            <person name="Castanera R."/>
            <person name="Culley D."/>
            <person name="Daum C."/>
            <person name="Ezra D."/>
            <person name="Gonzalez J."/>
            <person name="Henrissat B."/>
            <person name="Kuo A."/>
            <person name="Liang C."/>
            <person name="Lipzen A."/>
            <person name="Lutzoni F."/>
            <person name="Magnuson J."/>
            <person name="Mondo S."/>
            <person name="Nolan M."/>
            <person name="Ohm R."/>
            <person name="Pangilinan J."/>
            <person name="Park H.-J."/>
            <person name="Ramirez L."/>
            <person name="Alfaro M."/>
            <person name="Sun H."/>
            <person name="Tritt A."/>
            <person name="Yoshinaga Y."/>
            <person name="Zwiers L.-H."/>
            <person name="Turgeon B."/>
            <person name="Goodwin S."/>
            <person name="Spatafora J."/>
            <person name="Crous P."/>
            <person name="Grigoriev I."/>
        </authorList>
    </citation>
    <scope>NUCLEOTIDE SEQUENCE</scope>
    <source>
        <strain evidence="1">CBS 123094</strain>
    </source>
</reference>
<evidence type="ECO:0000313" key="2">
    <source>
        <dbReference type="Proteomes" id="UP000799779"/>
    </source>
</evidence>
<gene>
    <name evidence="1" type="ORF">P154DRAFT_574693</name>
</gene>
<dbReference type="Proteomes" id="UP000799779">
    <property type="component" value="Unassembled WGS sequence"/>
</dbReference>
<dbReference type="AlphaFoldDB" id="A0A6A5WNC5"/>
<name>A0A6A5WNC5_9PLEO</name>
<dbReference type="EMBL" id="ML977581">
    <property type="protein sequence ID" value="KAF2001691.1"/>
    <property type="molecule type" value="Genomic_DNA"/>
</dbReference>